<evidence type="ECO:0000259" key="1">
    <source>
        <dbReference type="PROSITE" id="PS50994"/>
    </source>
</evidence>
<dbReference type="SUPFAM" id="SSF53098">
    <property type="entry name" value="Ribonuclease H-like"/>
    <property type="match status" value="1"/>
</dbReference>
<dbReference type="GO" id="GO:0015074">
    <property type="term" value="P:DNA integration"/>
    <property type="evidence" value="ECO:0007669"/>
    <property type="project" value="InterPro"/>
</dbReference>
<dbReference type="PANTHER" id="PTHR46889">
    <property type="entry name" value="TRANSPOSASE INSF FOR INSERTION SEQUENCE IS3B-RELATED"/>
    <property type="match status" value="1"/>
</dbReference>
<dbReference type="InterPro" id="IPR036397">
    <property type="entry name" value="RNaseH_sf"/>
</dbReference>
<sequence length="126" mass="14782">MSDRINAELVCQALRSACWHRKPVPGLLLHSDRGSQYASRAYRKLAADFKMKVSMSRRANAWDNAPMKSFFKTLKVERVYQVRYQTRAQARLDIVDWVEGYYNRQRLHTSFDFCTPVEYEARTIAA</sequence>
<dbReference type="GO" id="GO:0003676">
    <property type="term" value="F:nucleic acid binding"/>
    <property type="evidence" value="ECO:0007669"/>
    <property type="project" value="InterPro"/>
</dbReference>
<dbReference type="EMBL" id="FCOI02000049">
    <property type="protein sequence ID" value="SAK96814.1"/>
    <property type="molecule type" value="Genomic_DNA"/>
</dbReference>
<dbReference type="PROSITE" id="PS50994">
    <property type="entry name" value="INTEGRASE"/>
    <property type="match status" value="1"/>
</dbReference>
<accession>A0A158DQD5</accession>
<evidence type="ECO:0000313" key="2">
    <source>
        <dbReference type="EMBL" id="SAK96814.1"/>
    </source>
</evidence>
<dbReference type="InterPro" id="IPR001584">
    <property type="entry name" value="Integrase_cat-core"/>
</dbReference>
<reference evidence="3" key="1">
    <citation type="submission" date="2016-01" db="EMBL/GenBank/DDBJ databases">
        <authorList>
            <person name="Peeters Charlotte."/>
        </authorList>
    </citation>
    <scope>NUCLEOTIDE SEQUENCE [LARGE SCALE GENOMIC DNA]</scope>
</reference>
<organism evidence="2 3">
    <name type="scientific">Caballeronia temeraria</name>
    <dbReference type="NCBI Taxonomy" id="1777137"/>
    <lineage>
        <taxon>Bacteria</taxon>
        <taxon>Pseudomonadati</taxon>
        <taxon>Pseudomonadota</taxon>
        <taxon>Betaproteobacteria</taxon>
        <taxon>Burkholderiales</taxon>
        <taxon>Burkholderiaceae</taxon>
        <taxon>Caballeronia</taxon>
    </lineage>
</organism>
<gene>
    <name evidence="2" type="ORF">AWB76_07347</name>
</gene>
<proteinExistence type="predicted"/>
<dbReference type="PANTHER" id="PTHR46889:SF4">
    <property type="entry name" value="TRANSPOSASE INSO FOR INSERTION SEQUENCE ELEMENT IS911B-RELATED"/>
    <property type="match status" value="1"/>
</dbReference>
<dbReference type="Gene3D" id="3.30.420.10">
    <property type="entry name" value="Ribonuclease H-like superfamily/Ribonuclease H"/>
    <property type="match status" value="1"/>
</dbReference>
<feature type="domain" description="Integrase catalytic" evidence="1">
    <location>
        <begin position="1"/>
        <end position="124"/>
    </location>
</feature>
<keyword evidence="3" id="KW-1185">Reference proteome</keyword>
<dbReference type="Proteomes" id="UP000054624">
    <property type="component" value="Unassembled WGS sequence"/>
</dbReference>
<dbReference type="InterPro" id="IPR012337">
    <property type="entry name" value="RNaseH-like_sf"/>
</dbReference>
<dbReference type="Pfam" id="PF13333">
    <property type="entry name" value="rve_2"/>
    <property type="match status" value="1"/>
</dbReference>
<dbReference type="STRING" id="1777137.AWB76_07347"/>
<protein>
    <submittedName>
        <fullName evidence="2">Integrase catalytic subunit</fullName>
    </submittedName>
</protein>
<evidence type="ECO:0000313" key="3">
    <source>
        <dbReference type="Proteomes" id="UP000054624"/>
    </source>
</evidence>
<name>A0A158DQD5_9BURK</name>
<dbReference type="Pfam" id="PF00665">
    <property type="entry name" value="rve"/>
    <property type="match status" value="1"/>
</dbReference>
<dbReference type="AlphaFoldDB" id="A0A158DQD5"/>
<dbReference type="InterPro" id="IPR050900">
    <property type="entry name" value="Transposase_IS3/IS150/IS904"/>
</dbReference>